<dbReference type="PANTHER" id="PTHR30213">
    <property type="entry name" value="INNER MEMBRANE PROTEIN YHJD"/>
    <property type="match status" value="1"/>
</dbReference>
<evidence type="ECO:0000256" key="3">
    <source>
        <dbReference type="ARBA" id="ARBA00022519"/>
    </source>
</evidence>
<dbReference type="HAMAP" id="MF_00672">
    <property type="entry name" value="UPF0761"/>
    <property type="match status" value="1"/>
</dbReference>
<keyword evidence="2 7" id="KW-1003">Cell membrane</keyword>
<sequence length="428" mass="47092">MESSHDRPAQRAQALLHDLSRFPWKVTAQTLRERFREDRLGLTASSLTFTTILALVPFFTVALAVFSAFPMFSRVQEVLQGWLLQSLIPNSISLPVLDYLNQFAAKASQLGLVGFSVLIVTALALMLTVDRTFNNIWRVRRLRPLGQRVLIYWAALTFVPLLLGLSLAVTSYAVSASRGLVETLPNGVELLINSLQFAVLAGGMASLYRSIPNTPVRWRHAWAGGIFVSVGIELAKKGLALYLARMPTYSAVYGTFATLPILLIWIYIAWVIVLLGAVVSAYLPSLMAGVARRSGHQGWTFELAIELLQHLERARSGHGRGVRATVLARRMRVDALQLAPALEALLALDWIARIEENTERRRDEPRLVLLADPAATPLAPLVQRLLLQRGPHVEALWQGAQLDRLRLADVLDGSVNAAPLVGAAAKIG</sequence>
<dbReference type="RefSeq" id="WP_106447441.1">
    <property type="nucleotide sequence ID" value="NZ_CP027669.1"/>
</dbReference>
<dbReference type="AlphaFoldDB" id="A0A2S0N2T7"/>
<dbReference type="Pfam" id="PF03631">
    <property type="entry name" value="Virul_fac_BrkB"/>
    <property type="match status" value="1"/>
</dbReference>
<dbReference type="EMBL" id="CP027669">
    <property type="protein sequence ID" value="AVO42464.1"/>
    <property type="molecule type" value="Genomic_DNA"/>
</dbReference>
<feature type="transmembrane region" description="Helical" evidence="7">
    <location>
        <begin position="150"/>
        <end position="170"/>
    </location>
</feature>
<dbReference type="KEGG" id="simp:C6571_15255"/>
<keyword evidence="6 7" id="KW-0472">Membrane</keyword>
<protein>
    <recommendedName>
        <fullName evidence="7">UPF0761 membrane protein C6571_15255</fullName>
    </recommendedName>
</protein>
<dbReference type="PANTHER" id="PTHR30213:SF0">
    <property type="entry name" value="UPF0761 MEMBRANE PROTEIN YIHY"/>
    <property type="match status" value="1"/>
</dbReference>
<keyword evidence="3" id="KW-0997">Cell inner membrane</keyword>
<dbReference type="InterPro" id="IPR023679">
    <property type="entry name" value="UPF0761_bac"/>
</dbReference>
<dbReference type="OrthoDB" id="9808671at2"/>
<evidence type="ECO:0000256" key="6">
    <source>
        <dbReference type="ARBA" id="ARBA00023136"/>
    </source>
</evidence>
<dbReference type="InterPro" id="IPR017039">
    <property type="entry name" value="Virul_fac_BrkB"/>
</dbReference>
<evidence type="ECO:0000313" key="8">
    <source>
        <dbReference type="EMBL" id="AVO42464.1"/>
    </source>
</evidence>
<feature type="transmembrane region" description="Helical" evidence="7">
    <location>
        <begin position="40"/>
        <end position="69"/>
    </location>
</feature>
<keyword evidence="9" id="KW-1185">Reference proteome</keyword>
<feature type="transmembrane region" description="Helical" evidence="7">
    <location>
        <begin position="220"/>
        <end position="244"/>
    </location>
</feature>
<gene>
    <name evidence="8" type="ORF">C6571_15255</name>
</gene>
<dbReference type="GO" id="GO:0005886">
    <property type="term" value="C:plasma membrane"/>
    <property type="evidence" value="ECO:0007669"/>
    <property type="project" value="UniProtKB-SubCell"/>
</dbReference>
<feature type="transmembrane region" description="Helical" evidence="7">
    <location>
        <begin position="110"/>
        <end position="129"/>
    </location>
</feature>
<comment type="subcellular location">
    <subcellularLocation>
        <location evidence="1 7">Cell membrane</location>
        <topology evidence="1 7">Multi-pass membrane protein</topology>
    </subcellularLocation>
</comment>
<feature type="transmembrane region" description="Helical" evidence="7">
    <location>
        <begin position="264"/>
        <end position="283"/>
    </location>
</feature>
<keyword evidence="4 7" id="KW-0812">Transmembrane</keyword>
<evidence type="ECO:0000256" key="5">
    <source>
        <dbReference type="ARBA" id="ARBA00022989"/>
    </source>
</evidence>
<name>A0A2S0N2T7_9BURK</name>
<feature type="transmembrane region" description="Helical" evidence="7">
    <location>
        <begin position="190"/>
        <end position="208"/>
    </location>
</feature>
<evidence type="ECO:0000256" key="4">
    <source>
        <dbReference type="ARBA" id="ARBA00022692"/>
    </source>
</evidence>
<keyword evidence="5 7" id="KW-1133">Transmembrane helix</keyword>
<accession>A0A2S0N2T7</accession>
<organism evidence="8 9">
    <name type="scientific">Simplicispira suum</name>
    <dbReference type="NCBI Taxonomy" id="2109915"/>
    <lineage>
        <taxon>Bacteria</taxon>
        <taxon>Pseudomonadati</taxon>
        <taxon>Pseudomonadota</taxon>
        <taxon>Betaproteobacteria</taxon>
        <taxon>Burkholderiales</taxon>
        <taxon>Comamonadaceae</taxon>
        <taxon>Simplicispira</taxon>
    </lineage>
</organism>
<evidence type="ECO:0000256" key="7">
    <source>
        <dbReference type="HAMAP-Rule" id="MF_00672"/>
    </source>
</evidence>
<evidence type="ECO:0000256" key="2">
    <source>
        <dbReference type="ARBA" id="ARBA00022475"/>
    </source>
</evidence>
<comment type="similarity">
    <text evidence="7">Belongs to the UPF0761 family.</text>
</comment>
<dbReference type="Proteomes" id="UP000239326">
    <property type="component" value="Chromosome"/>
</dbReference>
<reference evidence="8 9" key="1">
    <citation type="submission" date="2018-03" db="EMBL/GenBank/DDBJ databases">
        <title>Genome sequencing of Simplicispira sp.</title>
        <authorList>
            <person name="Kim S.-J."/>
            <person name="Heo J."/>
            <person name="Kwon S.-W."/>
        </authorList>
    </citation>
    <scope>NUCLEOTIDE SEQUENCE [LARGE SCALE GENOMIC DNA]</scope>
    <source>
        <strain evidence="8 9">SC1-8</strain>
    </source>
</reference>
<evidence type="ECO:0000256" key="1">
    <source>
        <dbReference type="ARBA" id="ARBA00004651"/>
    </source>
</evidence>
<dbReference type="NCBIfam" id="TIGR00765">
    <property type="entry name" value="yihY_not_rbn"/>
    <property type="match status" value="1"/>
</dbReference>
<evidence type="ECO:0000313" key="9">
    <source>
        <dbReference type="Proteomes" id="UP000239326"/>
    </source>
</evidence>
<proteinExistence type="inferred from homology"/>